<reference evidence="4" key="2">
    <citation type="submission" date="2016-11" db="EMBL/GenBank/DDBJ databases">
        <authorList>
            <person name="Jaros S."/>
            <person name="Januszkiewicz K."/>
            <person name="Wedrychowicz H."/>
        </authorList>
    </citation>
    <scope>NUCLEOTIDE SEQUENCE [LARGE SCALE GENOMIC DNA]</scope>
    <source>
        <strain evidence="4">DX253</strain>
    </source>
</reference>
<dbReference type="SMART" id="SM00564">
    <property type="entry name" value="PQQ"/>
    <property type="match status" value="7"/>
</dbReference>
<evidence type="ECO:0000313" key="4">
    <source>
        <dbReference type="EMBL" id="SHK67061.1"/>
    </source>
</evidence>
<dbReference type="SUPFAM" id="SSF56112">
    <property type="entry name" value="Protein kinase-like (PK-like)"/>
    <property type="match status" value="1"/>
</dbReference>
<dbReference type="InterPro" id="IPR011047">
    <property type="entry name" value="Quinoprotein_ADH-like_sf"/>
</dbReference>
<dbReference type="GO" id="GO:0004674">
    <property type="term" value="F:protein serine/threonine kinase activity"/>
    <property type="evidence" value="ECO:0007669"/>
    <property type="project" value="UniProtKB-KW"/>
</dbReference>
<dbReference type="InterPro" id="IPR006311">
    <property type="entry name" value="TAT_signal"/>
</dbReference>
<gene>
    <name evidence="4" type="ORF">SAMN05444342_2053</name>
    <name evidence="3" type="ORF">ZOD2009_02170</name>
</gene>
<reference evidence="3 5" key="1">
    <citation type="journal article" date="2014" name="ISME J.">
        <title>Trehalose/2-sulfotrehalose biosynthesis and glycine-betaine uptake are widely spread mechanisms for osmoadaptation in the Halobacteriales.</title>
        <authorList>
            <person name="Youssef N.H."/>
            <person name="Savage-Ashlock K.N."/>
            <person name="McCully A.L."/>
            <person name="Luedtke B."/>
            <person name="Shaw E.I."/>
            <person name="Hoff W.D."/>
            <person name="Elshahed M.S."/>
        </authorList>
    </citation>
    <scope>NUCLEOTIDE SEQUENCE [LARGE SCALE GENOMIC DNA]</scope>
    <source>
        <strain evidence="3 5">DX253</strain>
    </source>
</reference>
<dbReference type="PANTHER" id="PTHR34512">
    <property type="entry name" value="CELL SURFACE PROTEIN"/>
    <property type="match status" value="1"/>
</dbReference>
<dbReference type="InterPro" id="IPR011009">
    <property type="entry name" value="Kinase-like_dom_sf"/>
</dbReference>
<dbReference type="Gene3D" id="1.10.510.10">
    <property type="entry name" value="Transferase(Phosphotransferase) domain 1"/>
    <property type="match status" value="1"/>
</dbReference>
<dbReference type="InterPro" id="IPR015943">
    <property type="entry name" value="WD40/YVTN_repeat-like_dom_sf"/>
</dbReference>
<feature type="domain" description="Protein kinase" evidence="2">
    <location>
        <begin position="418"/>
        <end position="716"/>
    </location>
</feature>
<organism evidence="3 5">
    <name type="scientific">Haladaptatus paucihalophilus DX253</name>
    <dbReference type="NCBI Taxonomy" id="797209"/>
    <lineage>
        <taxon>Archaea</taxon>
        <taxon>Methanobacteriati</taxon>
        <taxon>Methanobacteriota</taxon>
        <taxon>Stenosarchaea group</taxon>
        <taxon>Halobacteria</taxon>
        <taxon>Halobacteriales</taxon>
        <taxon>Haladaptataceae</taxon>
        <taxon>Haladaptatus</taxon>
    </lineage>
</organism>
<evidence type="ECO:0000313" key="3">
    <source>
        <dbReference type="EMBL" id="EFW93911.1"/>
    </source>
</evidence>
<dbReference type="InterPro" id="IPR018391">
    <property type="entry name" value="PQQ_b-propeller_rpt"/>
</dbReference>
<keyword evidence="4" id="KW-0418">Kinase</keyword>
<dbReference type="EMBL" id="FRAN01000002">
    <property type="protein sequence ID" value="SHK67061.1"/>
    <property type="molecule type" value="Genomic_DNA"/>
</dbReference>
<dbReference type="InterPro" id="IPR002372">
    <property type="entry name" value="PQQ_rpt_dom"/>
</dbReference>
<dbReference type="EMBL" id="AEMG01000002">
    <property type="protein sequence ID" value="EFW93911.1"/>
    <property type="molecule type" value="Genomic_DNA"/>
</dbReference>
<evidence type="ECO:0000259" key="2">
    <source>
        <dbReference type="PROSITE" id="PS50011"/>
    </source>
</evidence>
<dbReference type="Proteomes" id="UP000003751">
    <property type="component" value="Unassembled WGS sequence"/>
</dbReference>
<dbReference type="eggNOG" id="arCOG03682">
    <property type="taxonomic scope" value="Archaea"/>
</dbReference>
<dbReference type="SMART" id="SM00220">
    <property type="entry name" value="S_TKc"/>
    <property type="match status" value="1"/>
</dbReference>
<dbReference type="Pfam" id="PF13360">
    <property type="entry name" value="PQQ_2"/>
    <property type="match status" value="2"/>
</dbReference>
<dbReference type="STRING" id="797209.GCA_000376445_01780"/>
<name>E7QNB6_HALPU</name>
<accession>E7QNB6</accession>
<dbReference type="PROSITE" id="PS50011">
    <property type="entry name" value="PROTEIN_KINASE_DOM"/>
    <property type="match status" value="1"/>
</dbReference>
<sequence length="720" mass="78581">MNPSPSSLSRRGFLTTTGTLGAAVGVGGATTTTTGTTAFSDDAPKPAWTVPESPEDSDSRYEAAYPITVADGIAVVIVISDSTESTTYQFRGLDESDGTERWTKEFPGISFPVIDDGSMYFYVRNVRNDTDSEGAFVALDLKTGDERWRKSTDTSSTQTAVGGGNVYRLSSDDRFILALDAESGKQVWSYQATQNDMRAVSFQFANDTLYASFNDAIYAFAPDGTKRWQNVETDLTTLYVRSVTDTHLYAIEDGSIYAFDVDDGSRDWSVESLGQPVEKDGVLYSWGPDLKAIDVEDGAVQWQYDDVGRTRAEPVVADGAVFGVDREGTVSAITTDGTERWTFDMESTEEYSFTTLNVSDGSVYVSFERTLYVLSTDDGSLQWSFTGANRAINTILADDVLLFGTRGTLFAFDRHHSLLSTAIDGTGEFLTSGPGMALSGILVGTTAFAAYRRWNDDDGAVTADVTEPTLDYGRLDRLASDALTETYRVRKRTDDGPEVVLERHLTDPQVAGTFRSATERWAEMSDRTGVVPVLETDGDSIELPYYADGSLADSHRPVEERLDALSDANTVVHDAHSDGVIHGGLTPKSILLDGDDVAVADWELAAALAEFCDRSPYDAPEQIAGEAGDERTDVYRLGAIAAFVLTGEDPDGGSLRMLDPEYRKLLLARADPNEYESLRSDSVSPELYEVISKAMADDPDDRFESVVAFDDMLRWAAFRA</sequence>
<dbReference type="GO" id="GO:0005524">
    <property type="term" value="F:ATP binding"/>
    <property type="evidence" value="ECO:0007669"/>
    <property type="project" value="InterPro"/>
</dbReference>
<dbReference type="AlphaFoldDB" id="E7QNB6"/>
<evidence type="ECO:0000313" key="5">
    <source>
        <dbReference type="Proteomes" id="UP000003751"/>
    </source>
</evidence>
<dbReference type="RefSeq" id="WP_007976562.1">
    <property type="nucleotide sequence ID" value="NZ_AEMG01000002.1"/>
</dbReference>
<dbReference type="OrthoDB" id="145878at2157"/>
<dbReference type="InterPro" id="IPR000719">
    <property type="entry name" value="Prot_kinase_dom"/>
</dbReference>
<reference evidence="6" key="3">
    <citation type="submission" date="2016-11" db="EMBL/GenBank/DDBJ databases">
        <authorList>
            <person name="Varghese N."/>
            <person name="Submissions S."/>
        </authorList>
    </citation>
    <scope>NUCLEOTIDE SEQUENCE [LARGE SCALE GENOMIC DNA]</scope>
    <source>
        <strain evidence="6">DX253</strain>
    </source>
</reference>
<protein>
    <submittedName>
        <fullName evidence="3">Pyrrolo-quinoline quinone</fullName>
    </submittedName>
    <submittedName>
        <fullName evidence="4">Serine/threonine protein kinase</fullName>
    </submittedName>
</protein>
<feature type="region of interest" description="Disordered" evidence="1">
    <location>
        <begin position="31"/>
        <end position="59"/>
    </location>
</feature>
<keyword evidence="4" id="KW-0723">Serine/threonine-protein kinase</keyword>
<dbReference type="SUPFAM" id="SSF50998">
    <property type="entry name" value="Quinoprotein alcohol dehydrogenase-like"/>
    <property type="match status" value="2"/>
</dbReference>
<dbReference type="Pfam" id="PF00069">
    <property type="entry name" value="Pkinase"/>
    <property type="match status" value="1"/>
</dbReference>
<proteinExistence type="predicted"/>
<dbReference type="Proteomes" id="UP000184203">
    <property type="component" value="Unassembled WGS sequence"/>
</dbReference>
<keyword evidence="6" id="KW-1185">Reference proteome</keyword>
<dbReference type="PROSITE" id="PS51318">
    <property type="entry name" value="TAT"/>
    <property type="match status" value="1"/>
</dbReference>
<dbReference type="PATRIC" id="fig|797209.4.peg.423"/>
<keyword evidence="4" id="KW-0808">Transferase</keyword>
<evidence type="ECO:0000256" key="1">
    <source>
        <dbReference type="SAM" id="MobiDB-lite"/>
    </source>
</evidence>
<dbReference type="PANTHER" id="PTHR34512:SF30">
    <property type="entry name" value="OUTER MEMBRANE PROTEIN ASSEMBLY FACTOR BAMB"/>
    <property type="match status" value="1"/>
</dbReference>
<dbReference type="Gene3D" id="2.130.10.10">
    <property type="entry name" value="YVTN repeat-like/Quinoprotein amine dehydrogenase"/>
    <property type="match status" value="2"/>
</dbReference>
<evidence type="ECO:0000313" key="6">
    <source>
        <dbReference type="Proteomes" id="UP000184203"/>
    </source>
</evidence>
<dbReference type="eggNOG" id="arCOG02482">
    <property type="taxonomic scope" value="Archaea"/>
</dbReference>